<keyword evidence="1" id="KW-0805">Transcription regulation</keyword>
<sequence>MRKYISLPALEPIDLRILGAVQRNGRISNVELSLEVGLSPAPCWRRLKRLEAQRFILGYQANLNRRLLGYSVCAYVFLDVSTHAEHELKSLERSLMNRPEVAALQVVTGKFDLVLQVVTATMDEYVEFIDGVVRQLPLVNTFYSSLILREVRGQGFVPLMRD</sequence>
<dbReference type="InterPro" id="IPR019887">
    <property type="entry name" value="Tscrpt_reg_AsnC/Lrp_C"/>
</dbReference>
<dbReference type="Gene3D" id="3.30.70.920">
    <property type="match status" value="1"/>
</dbReference>
<gene>
    <name evidence="5" type="ORF">M5G11_22545</name>
</gene>
<evidence type="ECO:0000256" key="3">
    <source>
        <dbReference type="ARBA" id="ARBA00023163"/>
    </source>
</evidence>
<dbReference type="RefSeq" id="WP_273925372.1">
    <property type="nucleotide sequence ID" value="NZ_JAMDGY010000085.1"/>
</dbReference>
<dbReference type="EMBL" id="JAMDGY010000085">
    <property type="protein sequence ID" value="MDD0993309.1"/>
    <property type="molecule type" value="Genomic_DNA"/>
</dbReference>
<keyword evidence="3" id="KW-0804">Transcription</keyword>
<name>A0ABT5NYN2_9PSED</name>
<proteinExistence type="predicted"/>
<dbReference type="InterPro" id="IPR000485">
    <property type="entry name" value="AsnC-type_HTH_dom"/>
</dbReference>
<dbReference type="Pfam" id="PF01037">
    <property type="entry name" value="AsnC_trans_reg"/>
    <property type="match status" value="1"/>
</dbReference>
<dbReference type="InterPro" id="IPR019888">
    <property type="entry name" value="Tscrpt_reg_AsnC-like"/>
</dbReference>
<dbReference type="PANTHER" id="PTHR30154:SF34">
    <property type="entry name" value="TRANSCRIPTIONAL REGULATOR AZLB"/>
    <property type="match status" value="1"/>
</dbReference>
<evidence type="ECO:0000313" key="5">
    <source>
        <dbReference type="EMBL" id="MDD0993309.1"/>
    </source>
</evidence>
<keyword evidence="2" id="KW-0238">DNA-binding</keyword>
<keyword evidence="6" id="KW-1185">Reference proteome</keyword>
<dbReference type="InterPro" id="IPR011008">
    <property type="entry name" value="Dimeric_a/b-barrel"/>
</dbReference>
<organism evidence="5 6">
    <name type="scientific">Pseudomonas fontis</name>
    <dbReference type="NCBI Taxonomy" id="2942633"/>
    <lineage>
        <taxon>Bacteria</taxon>
        <taxon>Pseudomonadati</taxon>
        <taxon>Pseudomonadota</taxon>
        <taxon>Gammaproteobacteria</taxon>
        <taxon>Pseudomonadales</taxon>
        <taxon>Pseudomonadaceae</taxon>
        <taxon>Pseudomonas</taxon>
    </lineage>
</organism>
<evidence type="ECO:0000256" key="1">
    <source>
        <dbReference type="ARBA" id="ARBA00023015"/>
    </source>
</evidence>
<comment type="caution">
    <text evidence="5">The sequence shown here is derived from an EMBL/GenBank/DDBJ whole genome shotgun (WGS) entry which is preliminary data.</text>
</comment>
<accession>A0ABT5NYN2</accession>
<dbReference type="PROSITE" id="PS50956">
    <property type="entry name" value="HTH_ASNC_2"/>
    <property type="match status" value="1"/>
</dbReference>
<dbReference type="SMART" id="SM00344">
    <property type="entry name" value="HTH_ASNC"/>
    <property type="match status" value="1"/>
</dbReference>
<dbReference type="InterPro" id="IPR036388">
    <property type="entry name" value="WH-like_DNA-bd_sf"/>
</dbReference>
<dbReference type="Proteomes" id="UP001148203">
    <property type="component" value="Unassembled WGS sequence"/>
</dbReference>
<feature type="domain" description="HTH asnC-type" evidence="4">
    <location>
        <begin position="10"/>
        <end position="71"/>
    </location>
</feature>
<protein>
    <submittedName>
        <fullName evidence="5">Lrp/AsnC family transcriptional regulator</fullName>
    </submittedName>
</protein>
<evidence type="ECO:0000256" key="2">
    <source>
        <dbReference type="ARBA" id="ARBA00023125"/>
    </source>
</evidence>
<dbReference type="InterPro" id="IPR036390">
    <property type="entry name" value="WH_DNA-bd_sf"/>
</dbReference>
<dbReference type="SUPFAM" id="SSF46785">
    <property type="entry name" value="Winged helix' DNA-binding domain"/>
    <property type="match status" value="1"/>
</dbReference>
<dbReference type="PANTHER" id="PTHR30154">
    <property type="entry name" value="LEUCINE-RESPONSIVE REGULATORY PROTEIN"/>
    <property type="match status" value="1"/>
</dbReference>
<dbReference type="PRINTS" id="PR00033">
    <property type="entry name" value="HTHASNC"/>
</dbReference>
<dbReference type="SUPFAM" id="SSF54909">
    <property type="entry name" value="Dimeric alpha+beta barrel"/>
    <property type="match status" value="1"/>
</dbReference>
<dbReference type="Gene3D" id="1.10.10.10">
    <property type="entry name" value="Winged helix-like DNA-binding domain superfamily/Winged helix DNA-binding domain"/>
    <property type="match status" value="1"/>
</dbReference>
<evidence type="ECO:0000259" key="4">
    <source>
        <dbReference type="PROSITE" id="PS50956"/>
    </source>
</evidence>
<reference evidence="5 6" key="1">
    <citation type="submission" date="2022-05" db="EMBL/GenBank/DDBJ databases">
        <title>Novel Pseudomonas spp. Isolated from a Rainbow Trout Aquaculture Facility.</title>
        <authorList>
            <person name="Testerman T."/>
            <person name="Graf J."/>
        </authorList>
    </citation>
    <scope>NUCLEOTIDE SEQUENCE [LARGE SCALE GENOMIC DNA]</scope>
    <source>
        <strain evidence="5 6">ID681</strain>
    </source>
</reference>
<dbReference type="Pfam" id="PF13412">
    <property type="entry name" value="HTH_24"/>
    <property type="match status" value="1"/>
</dbReference>
<evidence type="ECO:0000313" key="6">
    <source>
        <dbReference type="Proteomes" id="UP001148203"/>
    </source>
</evidence>